<dbReference type="KEGG" id="dpte:113788773"/>
<proteinExistence type="predicted"/>
<reference evidence="2" key="1">
    <citation type="submission" date="2025-08" db="UniProtKB">
        <authorList>
            <consortium name="RefSeq"/>
        </authorList>
    </citation>
    <scope>IDENTIFICATION</scope>
    <source>
        <strain evidence="2">Airmid</strain>
    </source>
</reference>
<sequence>MEKSIRSAITDKFDVTAYRLPVFDRRQREFVETLGSISSRDFHHELNMIVSAIVEDLIRWTVQMRFVTESIADSRLVLRLIPDKIFREVFRKLKFQFPNLVDRCDVILKEKKFLDLMMGKLRSKKSSYRQLKKRMIARSEI</sequence>
<evidence type="ECO:0000313" key="2">
    <source>
        <dbReference type="RefSeq" id="XP_027194029.1"/>
    </source>
</evidence>
<name>A0A6P6XQ74_DERPT</name>
<accession>A0A6P6XQ74</accession>
<keyword evidence="1" id="KW-1185">Reference proteome</keyword>
<organism evidence="1 2">
    <name type="scientific">Dermatophagoides pteronyssinus</name>
    <name type="common">European house dust mite</name>
    <dbReference type="NCBI Taxonomy" id="6956"/>
    <lineage>
        <taxon>Eukaryota</taxon>
        <taxon>Metazoa</taxon>
        <taxon>Ecdysozoa</taxon>
        <taxon>Arthropoda</taxon>
        <taxon>Chelicerata</taxon>
        <taxon>Arachnida</taxon>
        <taxon>Acari</taxon>
        <taxon>Acariformes</taxon>
        <taxon>Sarcoptiformes</taxon>
        <taxon>Astigmata</taxon>
        <taxon>Psoroptidia</taxon>
        <taxon>Analgoidea</taxon>
        <taxon>Pyroglyphidae</taxon>
        <taxon>Dermatophagoidinae</taxon>
        <taxon>Dermatophagoides</taxon>
    </lineage>
</organism>
<dbReference type="InParanoid" id="A0A6P6XQ74"/>
<gene>
    <name evidence="2" type="primary">LOC113788773</name>
</gene>
<evidence type="ECO:0000313" key="1">
    <source>
        <dbReference type="Proteomes" id="UP000515146"/>
    </source>
</evidence>
<protein>
    <submittedName>
        <fullName evidence="2">Uncharacterized protein LOC113788773</fullName>
    </submittedName>
</protein>
<dbReference type="Proteomes" id="UP000515146">
    <property type="component" value="Unplaced"/>
</dbReference>
<dbReference type="RefSeq" id="XP_027194029.1">
    <property type="nucleotide sequence ID" value="XM_027338228.1"/>
</dbReference>
<dbReference type="AlphaFoldDB" id="A0A6P6XQ74"/>